<accession>A0A2G9UFR4</accession>
<dbReference type="AlphaFoldDB" id="A0A2G9UFR4"/>
<dbReference type="Proteomes" id="UP000230423">
    <property type="component" value="Unassembled WGS sequence"/>
</dbReference>
<dbReference type="OrthoDB" id="5871787at2759"/>
<evidence type="ECO:0000313" key="2">
    <source>
        <dbReference type="Proteomes" id="UP000230423"/>
    </source>
</evidence>
<gene>
    <name evidence="1" type="ORF">TELCIR_09191</name>
</gene>
<dbReference type="EMBL" id="KZ346820">
    <property type="protein sequence ID" value="PIO69003.1"/>
    <property type="molecule type" value="Genomic_DNA"/>
</dbReference>
<organism evidence="1 2">
    <name type="scientific">Teladorsagia circumcincta</name>
    <name type="common">Brown stomach worm</name>
    <name type="synonym">Ostertagia circumcincta</name>
    <dbReference type="NCBI Taxonomy" id="45464"/>
    <lineage>
        <taxon>Eukaryota</taxon>
        <taxon>Metazoa</taxon>
        <taxon>Ecdysozoa</taxon>
        <taxon>Nematoda</taxon>
        <taxon>Chromadorea</taxon>
        <taxon>Rhabditida</taxon>
        <taxon>Rhabditina</taxon>
        <taxon>Rhabditomorpha</taxon>
        <taxon>Strongyloidea</taxon>
        <taxon>Trichostrongylidae</taxon>
        <taxon>Teladorsagia</taxon>
    </lineage>
</organism>
<reference evidence="1 2" key="1">
    <citation type="submission" date="2015-09" db="EMBL/GenBank/DDBJ databases">
        <title>Draft genome of the parasitic nematode Teladorsagia circumcincta isolate WARC Sus (inbred).</title>
        <authorList>
            <person name="Mitreva M."/>
        </authorList>
    </citation>
    <scope>NUCLEOTIDE SEQUENCE [LARGE SCALE GENOMIC DNA]</scope>
    <source>
        <strain evidence="1 2">S</strain>
    </source>
</reference>
<proteinExistence type="predicted"/>
<name>A0A2G9UFR4_TELCI</name>
<sequence length="187" mass="19864">MLPQSTERAVTVSGTADAIILCMGQVCQILLEPVGAIQLFIFLYLDAESISQSHREEKIYRLHDSFNLSLAGAKAPPKGTTLPYRPKPTFNSLLVASSAAAAAAAQQQQLAALLQPALFQQAQFAQFLPSEGKISRALLASAGRHLMGTAQGGITHGKGATALYCPSFPFAITLLQGVDLWAWLAPS</sequence>
<evidence type="ECO:0000313" key="1">
    <source>
        <dbReference type="EMBL" id="PIO69003.1"/>
    </source>
</evidence>
<keyword evidence="2" id="KW-1185">Reference proteome</keyword>
<protein>
    <submittedName>
        <fullName evidence="1">Uncharacterized protein</fullName>
    </submittedName>
</protein>